<reference evidence="1 2" key="1">
    <citation type="submission" date="2020-08" db="EMBL/GenBank/DDBJ databases">
        <title>Sequencing the genomes of 1000 actinobacteria strains.</title>
        <authorList>
            <person name="Klenk H.-P."/>
        </authorList>
    </citation>
    <scope>NUCLEOTIDE SEQUENCE [LARGE SCALE GENOMIC DNA]</scope>
    <source>
        <strain evidence="1 2">DSM 45823</strain>
    </source>
</reference>
<dbReference type="EMBL" id="JACJII010000001">
    <property type="protein sequence ID" value="MBA9002450.1"/>
    <property type="molecule type" value="Genomic_DNA"/>
</dbReference>
<proteinExistence type="predicted"/>
<organism evidence="1 2">
    <name type="scientific">Thermomonospora cellulosilytica</name>
    <dbReference type="NCBI Taxonomy" id="1411118"/>
    <lineage>
        <taxon>Bacteria</taxon>
        <taxon>Bacillati</taxon>
        <taxon>Actinomycetota</taxon>
        <taxon>Actinomycetes</taxon>
        <taxon>Streptosporangiales</taxon>
        <taxon>Thermomonosporaceae</taxon>
        <taxon>Thermomonospora</taxon>
    </lineage>
</organism>
<protein>
    <submittedName>
        <fullName evidence="1">Uncharacterized protein</fullName>
    </submittedName>
</protein>
<accession>A0A7W3MV48</accession>
<dbReference type="Proteomes" id="UP000539313">
    <property type="component" value="Unassembled WGS sequence"/>
</dbReference>
<keyword evidence="2" id="KW-1185">Reference proteome</keyword>
<dbReference type="AlphaFoldDB" id="A0A7W3MV48"/>
<evidence type="ECO:0000313" key="1">
    <source>
        <dbReference type="EMBL" id="MBA9002450.1"/>
    </source>
</evidence>
<gene>
    <name evidence="1" type="ORF">HNR21_001332</name>
</gene>
<sequence length="86" mass="9685">MSGEVERRRALQVLAGMLRGQRYDVVVECYHLTVRGNERTVEVWVQRRVSDGGRLWFTREGGRPICEVDRPMDAVVAVKGALEGGV</sequence>
<name>A0A7W3MV48_9ACTN</name>
<evidence type="ECO:0000313" key="2">
    <source>
        <dbReference type="Proteomes" id="UP000539313"/>
    </source>
</evidence>
<comment type="caution">
    <text evidence="1">The sequence shown here is derived from an EMBL/GenBank/DDBJ whole genome shotgun (WGS) entry which is preliminary data.</text>
</comment>
<dbReference type="RefSeq" id="WP_182704471.1">
    <property type="nucleotide sequence ID" value="NZ_JACJII010000001.1"/>
</dbReference>